<evidence type="ECO:0000313" key="2">
    <source>
        <dbReference type="Proteomes" id="UP000618319"/>
    </source>
</evidence>
<sequence>MENVKVGILSNNRRLRFAYKMLLSQATEQHVDVLFDKISLQDVDTPVSLSKQPDVIIVDERVVYKNKALFFSFLRQLYPNCKVLLLIDEASQDLARKVKRFVQGVTEKTCSAQKLISTVQQLADNTGRKVER</sequence>
<dbReference type="SUPFAM" id="SSF52172">
    <property type="entry name" value="CheY-like"/>
    <property type="match status" value="1"/>
</dbReference>
<dbReference type="Proteomes" id="UP000618319">
    <property type="component" value="Unassembled WGS sequence"/>
</dbReference>
<accession>A0ABR9TBQ6</accession>
<evidence type="ECO:0000313" key="1">
    <source>
        <dbReference type="EMBL" id="MBE8722472.1"/>
    </source>
</evidence>
<keyword evidence="2" id="KW-1185">Reference proteome</keyword>
<dbReference type="Gene3D" id="3.40.50.2300">
    <property type="match status" value="1"/>
</dbReference>
<gene>
    <name evidence="1" type="ORF">C4F40_17230</name>
</gene>
<dbReference type="InterPro" id="IPR011006">
    <property type="entry name" value="CheY-like_superfamily"/>
</dbReference>
<organism evidence="1 2">
    <name type="scientific">Sphingobacterium pedocola</name>
    <dbReference type="NCBI Taxonomy" id="2082722"/>
    <lineage>
        <taxon>Bacteria</taxon>
        <taxon>Pseudomonadati</taxon>
        <taxon>Bacteroidota</taxon>
        <taxon>Sphingobacteriia</taxon>
        <taxon>Sphingobacteriales</taxon>
        <taxon>Sphingobacteriaceae</taxon>
        <taxon>Sphingobacterium</taxon>
    </lineage>
</organism>
<name>A0ABR9TBQ6_9SPHI</name>
<protein>
    <recommendedName>
        <fullName evidence="3">Response regulatory domain-containing protein</fullName>
    </recommendedName>
</protein>
<dbReference type="EMBL" id="PSKQ01000024">
    <property type="protein sequence ID" value="MBE8722472.1"/>
    <property type="molecule type" value="Genomic_DNA"/>
</dbReference>
<dbReference type="RefSeq" id="WP_196938879.1">
    <property type="nucleotide sequence ID" value="NZ_MU158689.1"/>
</dbReference>
<proteinExistence type="predicted"/>
<reference evidence="1 2" key="1">
    <citation type="submission" date="2018-02" db="EMBL/GenBank/DDBJ databases">
        <title>Sphingobacterium KA21.</title>
        <authorList>
            <person name="Vasarhelyi B.M."/>
            <person name="Deshmukh S."/>
            <person name="Balint B."/>
            <person name="Kukolya J."/>
        </authorList>
    </citation>
    <scope>NUCLEOTIDE SEQUENCE [LARGE SCALE GENOMIC DNA]</scope>
    <source>
        <strain evidence="1 2">Ka21</strain>
    </source>
</reference>
<evidence type="ECO:0008006" key="3">
    <source>
        <dbReference type="Google" id="ProtNLM"/>
    </source>
</evidence>
<comment type="caution">
    <text evidence="1">The sequence shown here is derived from an EMBL/GenBank/DDBJ whole genome shotgun (WGS) entry which is preliminary data.</text>
</comment>